<dbReference type="GeneID" id="9097811"/>
<dbReference type="KEGG" id="pbl:PAAG_03074"/>
<protein>
    <submittedName>
        <fullName evidence="1">Uncharacterized protein</fullName>
    </submittedName>
</protein>
<accession>C1GYC0</accession>
<dbReference type="VEuPathDB" id="FungiDB:PAAG_03074"/>
<proteinExistence type="predicted"/>
<evidence type="ECO:0000313" key="1">
    <source>
        <dbReference type="EMBL" id="EEH41511.2"/>
    </source>
</evidence>
<evidence type="ECO:0000313" key="2">
    <source>
        <dbReference type="Proteomes" id="UP000002059"/>
    </source>
</evidence>
<name>C1GYC0_PARBA</name>
<dbReference type="AlphaFoldDB" id="C1GYC0"/>
<gene>
    <name evidence="1" type="ORF">PAAG_03074</name>
</gene>
<dbReference type="HOGENOM" id="CLU_1845696_0_0_1"/>
<dbReference type="Proteomes" id="UP000002059">
    <property type="component" value="Partially assembled WGS sequence"/>
</dbReference>
<dbReference type="EMBL" id="KN293999">
    <property type="protein sequence ID" value="EEH41511.2"/>
    <property type="molecule type" value="Genomic_DNA"/>
</dbReference>
<dbReference type="RefSeq" id="XP_015702046.1">
    <property type="nucleotide sequence ID" value="XM_015844840.1"/>
</dbReference>
<organism evidence="1 2">
    <name type="scientific">Paracoccidioides lutzii (strain ATCC MYA-826 / Pb01)</name>
    <name type="common">Paracoccidioides brasiliensis</name>
    <dbReference type="NCBI Taxonomy" id="502779"/>
    <lineage>
        <taxon>Eukaryota</taxon>
        <taxon>Fungi</taxon>
        <taxon>Dikarya</taxon>
        <taxon>Ascomycota</taxon>
        <taxon>Pezizomycotina</taxon>
        <taxon>Eurotiomycetes</taxon>
        <taxon>Eurotiomycetidae</taxon>
        <taxon>Onygenales</taxon>
        <taxon>Ajellomycetaceae</taxon>
        <taxon>Paracoccidioides</taxon>
    </lineage>
</organism>
<keyword evidence="2" id="KW-1185">Reference proteome</keyword>
<reference evidence="1 2" key="1">
    <citation type="journal article" date="2011" name="PLoS Genet.">
        <title>Comparative genomic analysis of human fungal pathogens causing paracoccidioidomycosis.</title>
        <authorList>
            <person name="Desjardins C.A."/>
            <person name="Champion M.D."/>
            <person name="Holder J.W."/>
            <person name="Muszewska A."/>
            <person name="Goldberg J."/>
            <person name="Bailao A.M."/>
            <person name="Brigido M.M."/>
            <person name="Ferreira M.E."/>
            <person name="Garcia A.M."/>
            <person name="Grynberg M."/>
            <person name="Gujja S."/>
            <person name="Heiman D.I."/>
            <person name="Henn M.R."/>
            <person name="Kodira C.D."/>
            <person name="Leon-Narvaez H."/>
            <person name="Longo L.V."/>
            <person name="Ma L.J."/>
            <person name="Malavazi I."/>
            <person name="Matsuo A.L."/>
            <person name="Morais F.V."/>
            <person name="Pereira M."/>
            <person name="Rodriguez-Brito S."/>
            <person name="Sakthikumar S."/>
            <person name="Salem-Izacc S.M."/>
            <person name="Sykes S.M."/>
            <person name="Teixeira M.M."/>
            <person name="Vallejo M.C."/>
            <person name="Walter M.E."/>
            <person name="Yandava C."/>
            <person name="Young S."/>
            <person name="Zeng Q."/>
            <person name="Zucker J."/>
            <person name="Felipe M.S."/>
            <person name="Goldman G.H."/>
            <person name="Haas B.J."/>
            <person name="McEwen J.G."/>
            <person name="Nino-Vega G."/>
            <person name="Puccia R."/>
            <person name="San-Blas G."/>
            <person name="Soares C.M."/>
            <person name="Birren B.W."/>
            <person name="Cuomo C.A."/>
        </authorList>
    </citation>
    <scope>NUCLEOTIDE SEQUENCE [LARGE SCALE GENOMIC DNA]</scope>
    <source>
        <strain evidence="2">ATCC MYA-826 / Pb01</strain>
    </source>
</reference>
<sequence length="139" mass="15924">MAPMYMWYMMVRDPRIMALAPNDTPPNSTRNHHLRWTRMPLWIPWPGNKSPSSVITVKSTAPRHQVESAAILFAVDSVGFSTAEKTCRNGNVISTANDKKDFIEENMQFSGKSYIFMAQRRQRVNIQEADKPLARIQAE</sequence>